<dbReference type="FunFam" id="1.10.1060.10:FF:000009">
    <property type="entry name" value="Glutamate synthase 1 [NADH] chloroplastic"/>
    <property type="match status" value="1"/>
</dbReference>
<dbReference type="PROSITE" id="PS51278">
    <property type="entry name" value="GATASE_TYPE_2"/>
    <property type="match status" value="1"/>
</dbReference>
<evidence type="ECO:0000256" key="22">
    <source>
        <dbReference type="ARBA" id="ARBA00023291"/>
    </source>
</evidence>
<evidence type="ECO:0000256" key="2">
    <source>
        <dbReference type="ARBA" id="ARBA00001974"/>
    </source>
</evidence>
<evidence type="ECO:0000259" key="28">
    <source>
        <dbReference type="PROSITE" id="PS51278"/>
    </source>
</evidence>
<dbReference type="SUPFAM" id="SSF51395">
    <property type="entry name" value="FMN-linked oxidoreductases"/>
    <property type="match status" value="1"/>
</dbReference>
<dbReference type="NCBIfam" id="NF008730">
    <property type="entry name" value="PRK11750.1"/>
    <property type="match status" value="1"/>
</dbReference>
<evidence type="ECO:0000256" key="5">
    <source>
        <dbReference type="ARBA" id="ARBA00004909"/>
    </source>
</evidence>
<evidence type="ECO:0000313" key="30">
    <source>
        <dbReference type="Proteomes" id="UP000593572"/>
    </source>
</evidence>
<dbReference type="PANTHER" id="PTHR43100">
    <property type="entry name" value="GLUTAMATE SYNTHASE [NADPH] SMALL CHAIN"/>
    <property type="match status" value="1"/>
</dbReference>
<evidence type="ECO:0000256" key="24">
    <source>
        <dbReference type="ARBA" id="ARBA00048867"/>
    </source>
</evidence>
<dbReference type="UniPathway" id="UPA00045"/>
<dbReference type="Pfam" id="PF01645">
    <property type="entry name" value="Glu_synthase"/>
    <property type="match status" value="1"/>
</dbReference>
<dbReference type="SUPFAM" id="SSF69336">
    <property type="entry name" value="Alpha subunit of glutamate synthase, C-terminal domain"/>
    <property type="match status" value="1"/>
</dbReference>
<comment type="caution">
    <text evidence="29">The sequence shown here is derived from an EMBL/GenBank/DDBJ whole genome shotgun (WGS) entry which is preliminary data.</text>
</comment>
<dbReference type="Proteomes" id="UP000593572">
    <property type="component" value="Unassembled WGS sequence"/>
</dbReference>
<keyword evidence="18" id="KW-0408">Iron</keyword>
<feature type="binding site" evidence="26">
    <location>
        <position position="1288"/>
    </location>
    <ligand>
        <name>[3Fe-4S] cluster</name>
        <dbReference type="ChEBI" id="CHEBI:21137"/>
    </ligand>
</feature>
<evidence type="ECO:0000256" key="4">
    <source>
        <dbReference type="ARBA" id="ARBA00004802"/>
    </source>
</evidence>
<dbReference type="PIRSF" id="PIRSF000187">
    <property type="entry name" value="GOGAT"/>
    <property type="match status" value="1"/>
</dbReference>
<evidence type="ECO:0000256" key="7">
    <source>
        <dbReference type="ARBA" id="ARBA00009716"/>
    </source>
</evidence>
<dbReference type="InterPro" id="IPR002489">
    <property type="entry name" value="Glu_synth_asu_C"/>
</dbReference>
<dbReference type="GO" id="GO:0051538">
    <property type="term" value="F:3 iron, 4 sulfur cluster binding"/>
    <property type="evidence" value="ECO:0007669"/>
    <property type="project" value="UniProtKB-KW"/>
</dbReference>
<keyword evidence="15" id="KW-0809">Transit peptide</keyword>
<dbReference type="GO" id="GO:0010181">
    <property type="term" value="F:FMN binding"/>
    <property type="evidence" value="ECO:0007669"/>
    <property type="project" value="InterPro"/>
</dbReference>
<dbReference type="GO" id="GO:0048589">
    <property type="term" value="P:developmental growth"/>
    <property type="evidence" value="ECO:0007669"/>
    <property type="project" value="UniProtKB-ARBA"/>
</dbReference>
<evidence type="ECO:0000313" key="29">
    <source>
        <dbReference type="EMBL" id="MBA0564072.1"/>
    </source>
</evidence>
<dbReference type="InterPro" id="IPR006005">
    <property type="entry name" value="Glut_synth_ssu1"/>
</dbReference>
<comment type="pathway">
    <text evidence="4">Energy metabolism; nitrogen metabolism.</text>
</comment>
<dbReference type="SUPFAM" id="SSF51905">
    <property type="entry name" value="FAD/NAD(P)-binding domain"/>
    <property type="match status" value="1"/>
</dbReference>
<evidence type="ECO:0000256" key="12">
    <source>
        <dbReference type="ARBA" id="ARBA00022643"/>
    </source>
</evidence>
<dbReference type="FunFam" id="3.20.20.70:FF:000031">
    <property type="entry name" value="Glutamate synthase 1 [NADH]"/>
    <property type="match status" value="1"/>
</dbReference>
<dbReference type="InterPro" id="IPR036485">
    <property type="entry name" value="Glu_synth_asu_C_sf"/>
</dbReference>
<comment type="subunit">
    <text evidence="8">Monomer.</text>
</comment>
<evidence type="ECO:0000256" key="10">
    <source>
        <dbReference type="ARBA" id="ARBA00022630"/>
    </source>
</evidence>
<dbReference type="EC" id="1.4.1.14" evidence="23"/>
<dbReference type="InterPro" id="IPR002932">
    <property type="entry name" value="Glu_synthdom"/>
</dbReference>
<dbReference type="UniPathway" id="UPA00634">
    <property type="reaction ID" value="UER00690"/>
</dbReference>
<reference evidence="29 30" key="1">
    <citation type="journal article" date="2019" name="Genome Biol. Evol.">
        <title>Insights into the evolution of the New World diploid cottons (Gossypium, subgenus Houzingenia) based on genome sequencing.</title>
        <authorList>
            <person name="Grover C.E."/>
            <person name="Arick M.A. 2nd"/>
            <person name="Thrash A."/>
            <person name="Conover J.L."/>
            <person name="Sanders W.S."/>
            <person name="Peterson D.G."/>
            <person name="Frelichowski J.E."/>
            <person name="Scheffler J.A."/>
            <person name="Scheffler B.E."/>
            <person name="Wendel J.F."/>
        </authorList>
    </citation>
    <scope>NUCLEOTIDE SEQUENCE [LARGE SCALE GENOMIC DNA]</scope>
    <source>
        <strain evidence="29">157</strain>
        <tissue evidence="29">Leaf</tissue>
    </source>
</reference>
<dbReference type="GO" id="GO:0016639">
    <property type="term" value="F:oxidoreductase activity, acting on the CH-NH2 group of donors, NAD or NADP as acceptor"/>
    <property type="evidence" value="ECO:0007669"/>
    <property type="project" value="InterPro"/>
</dbReference>
<feature type="compositionally biased region" description="Basic and acidic residues" evidence="27">
    <location>
        <begin position="2213"/>
        <end position="2223"/>
    </location>
</feature>
<dbReference type="Gene3D" id="2.160.20.60">
    <property type="entry name" value="Glutamate synthase, alpha subunit, C-terminal domain"/>
    <property type="match status" value="1"/>
</dbReference>
<dbReference type="InterPro" id="IPR029055">
    <property type="entry name" value="Ntn_hydrolases_N"/>
</dbReference>
<dbReference type="InterPro" id="IPR006982">
    <property type="entry name" value="Glu_synth_centr_N"/>
</dbReference>
<feature type="binding site" evidence="26">
    <location>
        <position position="1282"/>
    </location>
    <ligand>
        <name>[3Fe-4S] cluster</name>
        <dbReference type="ChEBI" id="CHEBI:21137"/>
    </ligand>
</feature>
<keyword evidence="14" id="KW-0274">FAD</keyword>
<dbReference type="FunFam" id="2.160.20.60:FF:000001">
    <property type="entry name" value="Glutamate synthase, large subunit"/>
    <property type="match status" value="1"/>
</dbReference>
<dbReference type="FunFam" id="3.20.20.70:FF:000017">
    <property type="entry name" value="Glutamate synthase [NADH], amyloplastic"/>
    <property type="match status" value="1"/>
</dbReference>
<evidence type="ECO:0000256" key="16">
    <source>
        <dbReference type="ARBA" id="ARBA00022962"/>
    </source>
</evidence>
<evidence type="ECO:0000256" key="19">
    <source>
        <dbReference type="ARBA" id="ARBA00023014"/>
    </source>
</evidence>
<dbReference type="Pfam" id="PF00310">
    <property type="entry name" value="GATase_2"/>
    <property type="match status" value="2"/>
</dbReference>
<keyword evidence="9" id="KW-0028">Amino-acid biosynthesis</keyword>
<dbReference type="Gene3D" id="3.60.20.10">
    <property type="entry name" value="Glutamine Phosphoribosylpyrophosphate, subunit 1, domain 1"/>
    <property type="match status" value="1"/>
</dbReference>
<keyword evidence="20" id="KW-0520">NAD</keyword>
<dbReference type="Gene3D" id="1.10.1060.10">
    <property type="entry name" value="Alpha-helical ferredoxin"/>
    <property type="match status" value="1"/>
</dbReference>
<keyword evidence="12" id="KW-0288">FMN</keyword>
<dbReference type="CDD" id="cd00713">
    <property type="entry name" value="GltS"/>
    <property type="match status" value="1"/>
</dbReference>
<comment type="cofactor">
    <cofactor evidence="2">
        <name>FAD</name>
        <dbReference type="ChEBI" id="CHEBI:57692"/>
    </cofactor>
</comment>
<evidence type="ECO:0000256" key="9">
    <source>
        <dbReference type="ARBA" id="ARBA00022605"/>
    </source>
</evidence>
<dbReference type="GO" id="GO:0097054">
    <property type="term" value="P:L-glutamate biosynthetic process"/>
    <property type="evidence" value="ECO:0007669"/>
    <property type="project" value="UniProtKB-UniPathway"/>
</dbReference>
<proteinExistence type="inferred from homology"/>
<dbReference type="SUPFAM" id="SSF56235">
    <property type="entry name" value="N-terminal nucleophile aminohydrolases (Ntn hydrolases)"/>
    <property type="match status" value="1"/>
</dbReference>
<dbReference type="FunFam" id="3.60.20.10:FF:000043">
    <property type="entry name" value="Glutamate synthase 1 [NADH] chloroplastic"/>
    <property type="match status" value="1"/>
</dbReference>
<evidence type="ECO:0000256" key="27">
    <source>
        <dbReference type="SAM" id="MobiDB-lite"/>
    </source>
</evidence>
<dbReference type="PANTHER" id="PTHR43100:SF1">
    <property type="entry name" value="GLUTAMATE SYNTHASE [NADPH] SMALL CHAIN"/>
    <property type="match status" value="1"/>
</dbReference>
<dbReference type="Pfam" id="PF01493">
    <property type="entry name" value="GXGXG"/>
    <property type="match status" value="1"/>
</dbReference>
<dbReference type="GO" id="GO:0019676">
    <property type="term" value="P:ammonia assimilation cycle"/>
    <property type="evidence" value="ECO:0007669"/>
    <property type="project" value="UniProtKB-ARBA"/>
</dbReference>
<evidence type="ECO:0000256" key="3">
    <source>
        <dbReference type="ARBA" id="ARBA00004474"/>
    </source>
</evidence>
<dbReference type="Pfam" id="PF07992">
    <property type="entry name" value="Pyr_redox_2"/>
    <property type="match status" value="1"/>
</dbReference>
<evidence type="ECO:0000256" key="1">
    <source>
        <dbReference type="ARBA" id="ARBA00001917"/>
    </source>
</evidence>
<keyword evidence="22 26" id="KW-0003">3Fe-4S</keyword>
<evidence type="ECO:0000256" key="6">
    <source>
        <dbReference type="ARBA" id="ARBA00004944"/>
    </source>
</evidence>
<evidence type="ECO:0000256" key="17">
    <source>
        <dbReference type="ARBA" id="ARBA00023002"/>
    </source>
</evidence>
<keyword evidence="10" id="KW-0285">Flavoprotein</keyword>
<comment type="catalytic activity">
    <reaction evidence="24">
        <text>2 L-glutamate + NAD(+) = L-glutamine + 2-oxoglutarate + NADH + H(+)</text>
        <dbReference type="Rhea" id="RHEA:13753"/>
        <dbReference type="ChEBI" id="CHEBI:15378"/>
        <dbReference type="ChEBI" id="CHEBI:16810"/>
        <dbReference type="ChEBI" id="CHEBI:29985"/>
        <dbReference type="ChEBI" id="CHEBI:57540"/>
        <dbReference type="ChEBI" id="CHEBI:57945"/>
        <dbReference type="ChEBI" id="CHEBI:58359"/>
        <dbReference type="EC" id="1.4.1.14"/>
    </reaction>
</comment>
<dbReference type="FunFam" id="3.50.50.60:FF:000022">
    <property type="entry name" value="Glutamate synthase [NADH], amyloplastic"/>
    <property type="match status" value="1"/>
</dbReference>
<dbReference type="Gene3D" id="3.40.50.720">
    <property type="entry name" value="NAD(P)-binding Rossmann-like Domain"/>
    <property type="match status" value="1"/>
</dbReference>
<comment type="subcellular location">
    <subcellularLocation>
        <location evidence="3">Plastid</location>
    </subcellularLocation>
</comment>
<keyword evidence="21" id="KW-0314">Glutamate biosynthesis</keyword>
<gene>
    <name evidence="29" type="ORF">Golob_009030</name>
</gene>
<dbReference type="GO" id="GO:0005506">
    <property type="term" value="F:iron ion binding"/>
    <property type="evidence" value="ECO:0007669"/>
    <property type="project" value="InterPro"/>
</dbReference>
<evidence type="ECO:0000256" key="23">
    <source>
        <dbReference type="ARBA" id="ARBA00024383"/>
    </source>
</evidence>
<dbReference type="InterPro" id="IPR023753">
    <property type="entry name" value="FAD/NAD-binding_dom"/>
</dbReference>
<dbReference type="Pfam" id="PF14691">
    <property type="entry name" value="Fer4_20"/>
    <property type="match status" value="1"/>
</dbReference>
<keyword evidence="16" id="KW-0315">Glutamine amidotransferase</keyword>
<comment type="pathway">
    <text evidence="6">Amino-acid biosynthesis; L-glutamate biosynthesis via GLT pathway; L-glutamate from 2-oxoglutarate and L-glutamine (NAD(+) route): step 1/1.</text>
</comment>
<dbReference type="InterPro" id="IPR012220">
    <property type="entry name" value="Glu_synth_euk"/>
</dbReference>
<dbReference type="Pfam" id="PF04898">
    <property type="entry name" value="Glu_syn_central"/>
    <property type="match status" value="1"/>
</dbReference>
<keyword evidence="19 26" id="KW-0411">Iron-sulfur</keyword>
<keyword evidence="17" id="KW-0560">Oxidoreductase</keyword>
<keyword evidence="30" id="KW-1185">Reference proteome</keyword>
<evidence type="ECO:0000256" key="25">
    <source>
        <dbReference type="PIRSR" id="PIRSR000187-1"/>
    </source>
</evidence>
<evidence type="ECO:0000256" key="8">
    <source>
        <dbReference type="ARBA" id="ARBA00011245"/>
    </source>
</evidence>
<dbReference type="NCBIfam" id="TIGR01317">
    <property type="entry name" value="GOGAT_sm_gam"/>
    <property type="match status" value="1"/>
</dbReference>
<accession>A0A7J8MHM8</accession>
<dbReference type="CDD" id="cd00982">
    <property type="entry name" value="gltB_C"/>
    <property type="match status" value="1"/>
</dbReference>
<dbReference type="InterPro" id="IPR013785">
    <property type="entry name" value="Aldolase_TIM"/>
</dbReference>
<dbReference type="CDD" id="cd02808">
    <property type="entry name" value="GltS_FMN"/>
    <property type="match status" value="1"/>
</dbReference>
<dbReference type="InterPro" id="IPR051394">
    <property type="entry name" value="Glutamate_Synthase"/>
</dbReference>
<comment type="pathway">
    <text evidence="5">Nitrogen metabolism.</text>
</comment>
<feature type="binding site" evidence="26">
    <location>
        <position position="1293"/>
    </location>
    <ligand>
        <name>[3Fe-4S] cluster</name>
        <dbReference type="ChEBI" id="CHEBI:21137"/>
    </ligand>
</feature>
<evidence type="ECO:0000256" key="14">
    <source>
        <dbReference type="ARBA" id="ARBA00022827"/>
    </source>
</evidence>
<dbReference type="InterPro" id="IPR009051">
    <property type="entry name" value="Helical_ferredxn"/>
</dbReference>
<dbReference type="FunFam" id="3.40.50.720:FF:000113">
    <property type="entry name" value="Glutamate synthase [NADH], amyloplastic"/>
    <property type="match status" value="1"/>
</dbReference>
<dbReference type="InterPro" id="IPR017932">
    <property type="entry name" value="GATase_2_dom"/>
</dbReference>
<evidence type="ECO:0000256" key="21">
    <source>
        <dbReference type="ARBA" id="ARBA00023164"/>
    </source>
</evidence>
<feature type="domain" description="Glutamine amidotransferase type-2" evidence="28">
    <location>
        <begin position="114"/>
        <end position="539"/>
    </location>
</feature>
<keyword evidence="11" id="KW-0934">Plastid</keyword>
<dbReference type="Gene3D" id="3.20.20.70">
    <property type="entry name" value="Aldolase class I"/>
    <property type="match status" value="2"/>
</dbReference>
<comment type="cofactor">
    <cofactor evidence="26">
        <name>[3Fe-4S] cluster</name>
        <dbReference type="ChEBI" id="CHEBI:21137"/>
    </cofactor>
    <text evidence="26">Binds 1 [3Fe-4S] cluster.</text>
</comment>
<feature type="active site" description="For GATase activity" evidence="25">
    <location>
        <position position="114"/>
    </location>
</feature>
<organism evidence="29 30">
    <name type="scientific">Gossypium lobatum</name>
    <dbReference type="NCBI Taxonomy" id="34289"/>
    <lineage>
        <taxon>Eukaryota</taxon>
        <taxon>Viridiplantae</taxon>
        <taxon>Streptophyta</taxon>
        <taxon>Embryophyta</taxon>
        <taxon>Tracheophyta</taxon>
        <taxon>Spermatophyta</taxon>
        <taxon>Magnoliopsida</taxon>
        <taxon>eudicotyledons</taxon>
        <taxon>Gunneridae</taxon>
        <taxon>Pentapetalae</taxon>
        <taxon>rosids</taxon>
        <taxon>malvids</taxon>
        <taxon>Malvales</taxon>
        <taxon>Malvaceae</taxon>
        <taxon>Malvoideae</taxon>
        <taxon>Gossypium</taxon>
    </lineage>
</organism>
<dbReference type="GO" id="GO:0050660">
    <property type="term" value="F:flavin adenine dinucleotide binding"/>
    <property type="evidence" value="ECO:0007669"/>
    <property type="project" value="InterPro"/>
</dbReference>
<evidence type="ECO:0000256" key="13">
    <source>
        <dbReference type="ARBA" id="ARBA00022723"/>
    </source>
</evidence>
<dbReference type="EMBL" id="JABEZX010000008">
    <property type="protein sequence ID" value="MBA0564072.1"/>
    <property type="molecule type" value="Genomic_DNA"/>
</dbReference>
<feature type="region of interest" description="Disordered" evidence="27">
    <location>
        <begin position="2200"/>
        <end position="2230"/>
    </location>
</feature>
<evidence type="ECO:0000256" key="26">
    <source>
        <dbReference type="PIRSR" id="PIRSR000187-2"/>
    </source>
</evidence>
<dbReference type="SUPFAM" id="SSF46548">
    <property type="entry name" value="alpha-helical ferredoxin"/>
    <property type="match status" value="1"/>
</dbReference>
<dbReference type="InterPro" id="IPR036188">
    <property type="entry name" value="FAD/NAD-bd_sf"/>
</dbReference>
<dbReference type="GO" id="GO:0009536">
    <property type="term" value="C:plastid"/>
    <property type="evidence" value="ECO:0007669"/>
    <property type="project" value="UniProtKB-SubCell"/>
</dbReference>
<dbReference type="GO" id="GO:0016040">
    <property type="term" value="F:glutamate synthase (NADH) activity"/>
    <property type="evidence" value="ECO:0007669"/>
    <property type="project" value="UniProtKB-EC"/>
</dbReference>
<evidence type="ECO:0000256" key="11">
    <source>
        <dbReference type="ARBA" id="ARBA00022640"/>
    </source>
</evidence>
<evidence type="ECO:0000256" key="15">
    <source>
        <dbReference type="ARBA" id="ARBA00022946"/>
    </source>
</evidence>
<feature type="region of interest" description="Disordered" evidence="27">
    <location>
        <begin position="1060"/>
        <end position="1084"/>
    </location>
</feature>
<name>A0A7J8MHM8_9ROSI</name>
<sequence>MSSAPTSSSLVQLRKSSCSLPSINKSYLNPQLNVTLSNRRKASNARCSVTKKSSAALEKKFLGTRLRGSEKLHFWQSEGPGRVPKLRVMVRSALSGVPEKPLGLYDPSFDKDSCGVGFVAELSGDSSRKTVTDALEMLIRMSHRGACGCETNTGDGAGILVALPHGFYKEVAKDVGFELPPPGEYAVGMFFLPTSESRREESKNVFTKVAESLGHRVLGWRSVPTDNSGLGNAALQTEPVIEQVFLTPTPRSKADLEQQMYILRRVSMVAIRAALNLQHGGVRDFYICSLSSRTVVYKGQLKPDQLQNYYYADLGNERFTSYMALFFHSLDNYMKLDAGLDGLGELIHSRFSTNTFPSWDRAQPMRVLGHNGEINTLRGNINWMKAREGLLKCKELGLSKNEMKKLLPIVDASSSDSGAFDGVLELLVRAGRSLPEAVMMMIPEAWQNDKNMDPQRKALYEYFSALMEPWDGPALISFTDGRYLGATLDRNGLRPGRFYVTHSGRVIMASEVGVVDIPPEDVLRKGRLNPGMMLLVDFENHIVVDDEALKQQYSLARPYGEWLQRQKIELNDIVDSVQESERLPPSIAGSMPASNDDDNMDNLGIHGLLAPLKAFGYTVEALEMLLLPMAKDGTEALGSMGNDAPLAVMSNREKLTFEYFKQMFAQVTNPPIDPIREKIVTSMECMIGPEGDLTETTEEQCHRLSLKGPLLSIEETEAIKKMNFKGWRSKVLDITYSKDCGRKGLEETLDRICAEARDAIKEGYTLLVLSDRAFSSKRVAVSSLLAVGAVHHHLVKNLERTRVGLIVESAEPREVHHFCTLVGFGADAICPYLAIETIWRLQVDGKIPPKSSGEFHSKEELVKKYFKASNYGMMKVLAKMGISTLASYKGAQIFEALGLSSEVIEKCFAGTPSRVEGATFEMLARDALHLHELAFPSRALAPGSAEAVALPNPGDYHWRKGGEVHLNDPLAIAKLQEAARSNSVAAYKEYAKRIHELNKTCNLRGMLKFKVSEAKIPLDEVEPASEIVKRFCTGAMSYGSISLEAHATLAIAMNTLGGKSNTGEGGEQPSRMVPLPDGSRNPKRSAIKQVASGRFGVSSFYLTNADELQIKMAQGAKPGEGGELPGHKVIGDIAVTRNSTAGVGLISPPPHHDIYSIEDLAQLIHDLKNSNPSARISVKLVSEAGVGVIASGVVKGHADHVLISGHDGGTGASRWTGIKNAGLPWELGLAETHQTLVANDLRGRTVLQTDGQLKTGRDVAIAALLGAEEFGFSTAPLITLGCIMMRKCHKNTCPVGIATQDPVLREKFAGEPEHVINFFFMLAEEVREIMSQLGFRTVTEMVGRSDMLEVDKEVLSNNEKLQNIDLSLLLRPAADIRPEAAQYCIQKQDHGLDMALDQKLIKLSTAALEKGLPVYIETPICNVNRAVGTMLSHEVTKRYHLAGLPAGTIHIKLSGSAGQSLGAFLCPGIMLELEGDSNDYVGKGLSGGKIVVYPPKGSRFDPKENIVIGNVALYGATSGEAYFNGMAAERFCVRNSGAKAVVEGVGDHGCEYMTGGTVVVLGKTGRNFAAGMSGGIAYVLDVDGKFQSRCNPELVDLDKIEEEEDIVTLKMMIQQHQRHTNSQLAREVLADFESLLPKFIKVFPRDYKRVLAKMKYQEASERAAKEAEEQDEVELMEKDAFEELKKLAAASSNEKSSLTVEAEPVKRPTQVADAVKHRGFVAYEREGVQYRDPNVRMNDWKEVMEESKPGPLLKTQSARCMDCGTPFCHQENSGCPLGNKIPEFNELVYQNRWHEALDRLLETNNFPEFTGRVCPAPCEGSCVLGIIENPVSIKSIECAIIDKGFEEGWMVPRPPLKRTGKSIAIIGSGPSGLAAADQLNRMGHSVTVYERADRIGGLMMYGVPNMKTDKVDVVQRRVNLMAEEGVKFVVNANIGKDPSYSLDRLREENDAIVLAIGATKPRDLPVPGRDLSGVHFAMEFLHANTKSLLDSDLQDGNYISAKGKKVVVIGGGDTGTDCIGTSIRHGCSSIVNLELLPQPPQTRAPGNPWPQWPRIFRVDYGHQEAATKFGKDPRSYEVLTKRFIGDDNGTVKGLEVVRVRWEKDASGRFQFKEVEGSEEIIEADLVLLAMGFLGPESTLAEKLGVEQDNRSNLKAEYGRFTTNVDGVFAAGDCRRGQSLVVWAISEGRQAAAQVDKYLTKEDKDTSVEGENQDSVKRHQDLPQKQRTVMK</sequence>
<keyword evidence="13" id="KW-0479">Metal-binding</keyword>
<evidence type="ECO:0000256" key="20">
    <source>
        <dbReference type="ARBA" id="ARBA00023027"/>
    </source>
</evidence>
<protein>
    <recommendedName>
        <fullName evidence="23">glutamate synthase (NADH)</fullName>
        <ecNumber evidence="23">1.4.1.14</ecNumber>
    </recommendedName>
</protein>
<dbReference type="InterPro" id="IPR028261">
    <property type="entry name" value="DPD_II"/>
</dbReference>
<dbReference type="Gene3D" id="3.50.50.60">
    <property type="entry name" value="FAD/NAD(P)-binding domain"/>
    <property type="match status" value="1"/>
</dbReference>
<evidence type="ECO:0000256" key="18">
    <source>
        <dbReference type="ARBA" id="ARBA00023004"/>
    </source>
</evidence>
<comment type="cofactor">
    <cofactor evidence="1">
        <name>FMN</name>
        <dbReference type="ChEBI" id="CHEBI:58210"/>
    </cofactor>
</comment>
<dbReference type="PRINTS" id="PR00419">
    <property type="entry name" value="ADXRDTASE"/>
</dbReference>
<comment type="similarity">
    <text evidence="7">Belongs to the glutamate synthase family.</text>
</comment>